<evidence type="ECO:0000256" key="1">
    <source>
        <dbReference type="SAM" id="MobiDB-lite"/>
    </source>
</evidence>
<sequence>MGALLLAGLVAAGCSGSGDSEPPAPSSSGGTAAGSSPATTASGGPATAPGPSTPSASRTTRIQGAGGDVDVGFVGLRADGRLVQLDLLFTPRYARDPGAEISLYEMAGRRDAAVTLVDTTNLLRYSVVQDSGGAALGAAAGTLRTRNNVAVSASYMFAAPPPDVTSVDVYLNDRLIVDDAPITR</sequence>
<accession>A0A1S1QXS4</accession>
<comment type="caution">
    <text evidence="2">The sequence shown here is derived from an EMBL/GenBank/DDBJ whole genome shotgun (WGS) entry which is preliminary data.</text>
</comment>
<feature type="compositionally biased region" description="Low complexity" evidence="1">
    <location>
        <begin position="15"/>
        <end position="57"/>
    </location>
</feature>
<dbReference type="AlphaFoldDB" id="A0A1S1QXS4"/>
<feature type="region of interest" description="Disordered" evidence="1">
    <location>
        <begin position="15"/>
        <end position="64"/>
    </location>
</feature>
<dbReference type="Proteomes" id="UP000179627">
    <property type="component" value="Unassembled WGS sequence"/>
</dbReference>
<protein>
    <submittedName>
        <fullName evidence="2">Uncharacterized protein</fullName>
    </submittedName>
</protein>
<keyword evidence="3" id="KW-1185">Reference proteome</keyword>
<gene>
    <name evidence="2" type="ORF">CC117_15655</name>
</gene>
<reference evidence="3" key="1">
    <citation type="submission" date="2016-07" db="EMBL/GenBank/DDBJ databases">
        <title>Sequence Frankia sp. strain CcI1.17.</title>
        <authorList>
            <person name="Ghodhbane-Gtari F."/>
            <person name="Swanson E."/>
            <person name="Gueddou A."/>
            <person name="Morris K."/>
            <person name="Hezbri K."/>
            <person name="Ktari A."/>
            <person name="Nouioui I."/>
            <person name="Abebe-Akele F."/>
            <person name="Simpson S."/>
            <person name="Thomas K."/>
            <person name="Gtari M."/>
            <person name="Tisa L.S."/>
            <person name="Hurst S."/>
        </authorList>
    </citation>
    <scope>NUCLEOTIDE SEQUENCE [LARGE SCALE GENOMIC DNA]</scope>
    <source>
        <strain evidence="3">Cc1.17</strain>
    </source>
</reference>
<evidence type="ECO:0000313" key="3">
    <source>
        <dbReference type="Proteomes" id="UP000179627"/>
    </source>
</evidence>
<organism evidence="2 3">
    <name type="scientific">Parafrankia colletiae</name>
    <dbReference type="NCBI Taxonomy" id="573497"/>
    <lineage>
        <taxon>Bacteria</taxon>
        <taxon>Bacillati</taxon>
        <taxon>Actinomycetota</taxon>
        <taxon>Actinomycetes</taxon>
        <taxon>Frankiales</taxon>
        <taxon>Frankiaceae</taxon>
        <taxon>Parafrankia</taxon>
    </lineage>
</organism>
<name>A0A1S1QXS4_9ACTN</name>
<proteinExistence type="predicted"/>
<dbReference type="EMBL" id="MBLM01000109">
    <property type="protein sequence ID" value="OHV38416.1"/>
    <property type="molecule type" value="Genomic_DNA"/>
</dbReference>
<dbReference type="OrthoDB" id="3535217at2"/>
<evidence type="ECO:0000313" key="2">
    <source>
        <dbReference type="EMBL" id="OHV38416.1"/>
    </source>
</evidence>